<dbReference type="InterPro" id="IPR036388">
    <property type="entry name" value="WH-like_DNA-bd_sf"/>
</dbReference>
<feature type="coiled-coil region" evidence="1">
    <location>
        <begin position="111"/>
        <end position="145"/>
    </location>
</feature>
<keyword evidence="1" id="KW-0175">Coiled coil</keyword>
<comment type="caution">
    <text evidence="2">The sequence shown here is derived from an EMBL/GenBank/DDBJ whole genome shotgun (WGS) entry which is preliminary data.</text>
</comment>
<organism evidence="2 3">
    <name type="scientific">Paenibacillus glucanolyticus</name>
    <dbReference type="NCBI Taxonomy" id="59843"/>
    <lineage>
        <taxon>Bacteria</taxon>
        <taxon>Bacillati</taxon>
        <taxon>Bacillota</taxon>
        <taxon>Bacilli</taxon>
        <taxon>Bacillales</taxon>
        <taxon>Paenibacillaceae</taxon>
        <taxon>Paenibacillus</taxon>
    </lineage>
</organism>
<dbReference type="GeneID" id="97557563"/>
<evidence type="ECO:0000256" key="1">
    <source>
        <dbReference type="SAM" id="Coils"/>
    </source>
</evidence>
<keyword evidence="3" id="KW-1185">Reference proteome</keyword>
<protein>
    <recommendedName>
        <fullName evidence="4">HTH merR-type domain-containing protein</fullName>
    </recommendedName>
</protein>
<reference evidence="2" key="1">
    <citation type="journal article" date="2016" name="Genome Announc.">
        <title>Draft genomes of two strains of Paenibacillus glucanolyticus with capability to degrade lignocellulose.</title>
        <authorList>
            <person name="Mathews S.L."/>
            <person name="Pawlak J."/>
            <person name="Grunden A.M."/>
        </authorList>
    </citation>
    <scope>NUCLEOTIDE SEQUENCE [LARGE SCALE GENOMIC DNA]</scope>
    <source>
        <strain evidence="2">SLM1</strain>
    </source>
</reference>
<sequence>MQKTFSVAELARNLGLEVSTAHRRIQLAVSLGFIEVEKKGVRVKYSQKDLLVLKILDEAYRVVSSDARLIDLLSPKKPADIPEDGVGNLVATVVNVTNEMLQQYAAVSYALEKLDETNGVLSRKLSNVQDKLDALWRKIDRLENLPERNFQ</sequence>
<evidence type="ECO:0000313" key="2">
    <source>
        <dbReference type="EMBL" id="KZS47057.1"/>
    </source>
</evidence>
<proteinExistence type="predicted"/>
<dbReference type="AlphaFoldDB" id="A0A163K8M6"/>
<dbReference type="Gene3D" id="1.10.10.10">
    <property type="entry name" value="Winged helix-like DNA-binding domain superfamily/Winged helix DNA-binding domain"/>
    <property type="match status" value="1"/>
</dbReference>
<name>A0A163K8M6_9BACL</name>
<accession>A0A163K8M6</accession>
<dbReference type="RefSeq" id="WP_063478633.1">
    <property type="nucleotide sequence ID" value="NZ_CP147845.1"/>
</dbReference>
<evidence type="ECO:0000313" key="3">
    <source>
        <dbReference type="Proteomes" id="UP000076796"/>
    </source>
</evidence>
<gene>
    <name evidence="2" type="ORF">AWU65_14545</name>
</gene>
<evidence type="ECO:0008006" key="4">
    <source>
        <dbReference type="Google" id="ProtNLM"/>
    </source>
</evidence>
<dbReference type="Proteomes" id="UP000076796">
    <property type="component" value="Unassembled WGS sequence"/>
</dbReference>
<dbReference type="SUPFAM" id="SSF46785">
    <property type="entry name" value="Winged helix' DNA-binding domain"/>
    <property type="match status" value="1"/>
</dbReference>
<dbReference type="InterPro" id="IPR036390">
    <property type="entry name" value="WH_DNA-bd_sf"/>
</dbReference>
<dbReference type="EMBL" id="LWMH01000001">
    <property type="protein sequence ID" value="KZS47057.1"/>
    <property type="molecule type" value="Genomic_DNA"/>
</dbReference>